<dbReference type="RefSeq" id="XP_056547921.1">
    <property type="nucleotide sequence ID" value="XM_056684315.1"/>
</dbReference>
<dbReference type="AlphaFoldDB" id="A0A9W9LTN5"/>
<keyword evidence="1" id="KW-0175">Coiled coil</keyword>
<keyword evidence="2" id="KW-0812">Transmembrane</keyword>
<evidence type="ECO:0000313" key="4">
    <source>
        <dbReference type="EMBL" id="KAJ5176313.1"/>
    </source>
</evidence>
<dbReference type="GeneID" id="81423491"/>
<keyword evidence="2" id="KW-0472">Membrane</keyword>
<dbReference type="SUPFAM" id="SSF52540">
    <property type="entry name" value="P-loop containing nucleoside triphosphate hydrolases"/>
    <property type="match status" value="1"/>
</dbReference>
<dbReference type="OrthoDB" id="8954335at2759"/>
<evidence type="ECO:0000256" key="1">
    <source>
        <dbReference type="SAM" id="Coils"/>
    </source>
</evidence>
<dbReference type="Gene3D" id="3.40.50.300">
    <property type="entry name" value="P-loop containing nucleotide triphosphate hydrolases"/>
    <property type="match status" value="1"/>
</dbReference>
<feature type="coiled-coil region" evidence="1">
    <location>
        <begin position="225"/>
        <end position="292"/>
    </location>
</feature>
<dbReference type="GO" id="GO:0005525">
    <property type="term" value="F:GTP binding"/>
    <property type="evidence" value="ECO:0007669"/>
    <property type="project" value="InterPro"/>
</dbReference>
<organism evidence="4 5">
    <name type="scientific">Penicillium canariense</name>
    <dbReference type="NCBI Taxonomy" id="189055"/>
    <lineage>
        <taxon>Eukaryota</taxon>
        <taxon>Fungi</taxon>
        <taxon>Dikarya</taxon>
        <taxon>Ascomycota</taxon>
        <taxon>Pezizomycotina</taxon>
        <taxon>Eurotiomycetes</taxon>
        <taxon>Eurotiomycetidae</taxon>
        <taxon>Eurotiales</taxon>
        <taxon>Aspergillaceae</taxon>
        <taxon>Penicillium</taxon>
    </lineage>
</organism>
<keyword evidence="2" id="KW-1133">Transmembrane helix</keyword>
<reference evidence="4" key="2">
    <citation type="journal article" date="2023" name="IMA Fungus">
        <title>Comparative genomic study of the Penicillium genus elucidates a diverse pangenome and 15 lateral gene transfer events.</title>
        <authorList>
            <person name="Petersen C."/>
            <person name="Sorensen T."/>
            <person name="Nielsen M.R."/>
            <person name="Sondergaard T.E."/>
            <person name="Sorensen J.L."/>
            <person name="Fitzpatrick D.A."/>
            <person name="Frisvad J.C."/>
            <person name="Nielsen K.L."/>
        </authorList>
    </citation>
    <scope>NUCLEOTIDE SEQUENCE</scope>
    <source>
        <strain evidence="4">IBT 26290</strain>
    </source>
</reference>
<name>A0A9W9LTN5_9EURO</name>
<feature type="transmembrane region" description="Helical" evidence="2">
    <location>
        <begin position="378"/>
        <end position="401"/>
    </location>
</feature>
<dbReference type="EMBL" id="JAPQKN010000001">
    <property type="protein sequence ID" value="KAJ5176313.1"/>
    <property type="molecule type" value="Genomic_DNA"/>
</dbReference>
<evidence type="ECO:0000259" key="3">
    <source>
        <dbReference type="Pfam" id="PF01926"/>
    </source>
</evidence>
<dbReference type="InterPro" id="IPR027417">
    <property type="entry name" value="P-loop_NTPase"/>
</dbReference>
<sequence length="410" mass="47105">MTAEPISEVIPTAPWVLIAVMGVTGAGKSTFIQTVSQSTDVVIGHGLESCTSEITGHTFHYKGYNINLIDTPGFNDTHKSETEVLKDIAEWLQVSYEKDQRLHGVIYLHSVNNVRMEGSALRNLRMFQQLCGEEPLKNVILGTTFWGKVDQKTGEDREAELQERPEFWGKMLQRGSHMMRLTDRVSALQMVDHFLGRKPVPLEIQREMVEQDKRLIETAAGKSVNAELQRLEKLHKKELAQIRDDYKAALEEKDHELQQLLAQHQEKHDRDLERVYRQQEQLRAERRAEDRKRQHEFEVHFKRLEDLSQGQGQSIDWERQSAELQEMSFNELVGKIRANEIKITAEDRDRVEEVIAQVQKRSELKSSSGRKRRGTAKFLLAALKVILPVATMGFLGVPIPFPFDFGLSDD</sequence>
<comment type="caution">
    <text evidence="4">The sequence shown here is derived from an EMBL/GenBank/DDBJ whole genome shotgun (WGS) entry which is preliminary data.</text>
</comment>
<evidence type="ECO:0000313" key="5">
    <source>
        <dbReference type="Proteomes" id="UP001149163"/>
    </source>
</evidence>
<dbReference type="Pfam" id="PF01926">
    <property type="entry name" value="MMR_HSR1"/>
    <property type="match status" value="1"/>
</dbReference>
<dbReference type="CDD" id="cd00882">
    <property type="entry name" value="Ras_like_GTPase"/>
    <property type="match status" value="1"/>
</dbReference>
<protein>
    <recommendedName>
        <fullName evidence="3">G domain-containing protein</fullName>
    </recommendedName>
</protein>
<reference evidence="4" key="1">
    <citation type="submission" date="2022-11" db="EMBL/GenBank/DDBJ databases">
        <authorList>
            <person name="Petersen C."/>
        </authorList>
    </citation>
    <scope>NUCLEOTIDE SEQUENCE</scope>
    <source>
        <strain evidence="4">IBT 26290</strain>
    </source>
</reference>
<accession>A0A9W9LTN5</accession>
<feature type="domain" description="G" evidence="3">
    <location>
        <begin position="18"/>
        <end position="87"/>
    </location>
</feature>
<keyword evidence="5" id="KW-1185">Reference proteome</keyword>
<proteinExistence type="predicted"/>
<dbReference type="Proteomes" id="UP001149163">
    <property type="component" value="Unassembled WGS sequence"/>
</dbReference>
<gene>
    <name evidence="4" type="ORF">N7482_002190</name>
</gene>
<dbReference type="InterPro" id="IPR006073">
    <property type="entry name" value="GTP-bd"/>
</dbReference>
<evidence type="ECO:0000256" key="2">
    <source>
        <dbReference type="SAM" id="Phobius"/>
    </source>
</evidence>